<keyword evidence="2" id="KW-0808">Transferase</keyword>
<dbReference type="InterPro" id="IPR045886">
    <property type="entry name" value="ThiF/MoeB/HesA"/>
</dbReference>
<dbReference type="NCBIfam" id="NF006395">
    <property type="entry name" value="PRK08644.1"/>
    <property type="match status" value="1"/>
</dbReference>
<dbReference type="InterPro" id="IPR035985">
    <property type="entry name" value="Ubiquitin-activating_enz"/>
</dbReference>
<sequence length="223" mass="24713">MRKGEEIKKRMQESISKEELDRAFDARFPKEMQVKLHNAKVAIAGLGGLGSNIAVMLTRSGVGKLFLVDFDVVDVTNLNRQMYLIPQLGKPKAEALPEILYQINPYATYESVCIKVTPENVKELFAEYPIVCEAFDRPDQKAMLVQELLTQCPETIVVSGNGMAGYEDANEIRTRQMMRRLYVCGDQSTDVGAGIGLIAPRVSVCAGHEANKVLQLIMQGACE</sequence>
<dbReference type="PANTHER" id="PTHR43267">
    <property type="entry name" value="TRNA THREONYLCARBAMOYLADENOSINE DEHYDRATASE"/>
    <property type="match status" value="1"/>
</dbReference>
<gene>
    <name evidence="2" type="primary">thiF</name>
    <name evidence="2" type="ORF">LKD32_11440</name>
</gene>
<dbReference type="PANTHER" id="PTHR43267:SF3">
    <property type="entry name" value="THIF PROTEIN"/>
    <property type="match status" value="1"/>
</dbReference>
<accession>A0AAE3ARR7</accession>
<organism evidence="2 3">
    <name type="scientific">Brotaphodocola catenula</name>
    <dbReference type="NCBI Taxonomy" id="2885361"/>
    <lineage>
        <taxon>Bacteria</taxon>
        <taxon>Bacillati</taxon>
        <taxon>Bacillota</taxon>
        <taxon>Clostridia</taxon>
        <taxon>Lachnospirales</taxon>
        <taxon>Lachnospiraceae</taxon>
        <taxon>Brotaphodocola</taxon>
    </lineage>
</organism>
<evidence type="ECO:0000313" key="3">
    <source>
        <dbReference type="Proteomes" id="UP001198962"/>
    </source>
</evidence>
<keyword evidence="3" id="KW-1185">Reference proteome</keyword>
<dbReference type="GO" id="GO:0016779">
    <property type="term" value="F:nucleotidyltransferase activity"/>
    <property type="evidence" value="ECO:0007669"/>
    <property type="project" value="UniProtKB-KW"/>
</dbReference>
<dbReference type="RefSeq" id="WP_308451768.1">
    <property type="nucleotide sequence ID" value="NZ_JAJEPU010000037.1"/>
</dbReference>
<dbReference type="Pfam" id="PF00899">
    <property type="entry name" value="ThiF"/>
    <property type="match status" value="1"/>
</dbReference>
<dbReference type="AlphaFoldDB" id="A0AAE3ARR7"/>
<dbReference type="InterPro" id="IPR000594">
    <property type="entry name" value="ThiF_NAD_FAD-bd"/>
</dbReference>
<dbReference type="GO" id="GO:0061503">
    <property type="term" value="F:tRNA threonylcarbamoyladenosine dehydratase"/>
    <property type="evidence" value="ECO:0007669"/>
    <property type="project" value="TreeGrafter"/>
</dbReference>
<dbReference type="EMBL" id="JAJEPU010000037">
    <property type="protein sequence ID" value="MCC2165475.1"/>
    <property type="molecule type" value="Genomic_DNA"/>
</dbReference>
<comment type="caution">
    <text evidence="2">The sequence shown here is derived from an EMBL/GenBank/DDBJ whole genome shotgun (WGS) entry which is preliminary data.</text>
</comment>
<dbReference type="Gene3D" id="3.40.50.720">
    <property type="entry name" value="NAD(P)-binding Rossmann-like Domain"/>
    <property type="match status" value="1"/>
</dbReference>
<dbReference type="NCBIfam" id="TIGR02354">
    <property type="entry name" value="thiF_fam2"/>
    <property type="match status" value="1"/>
</dbReference>
<dbReference type="InterPro" id="IPR012729">
    <property type="entry name" value="ThiF_fam2"/>
</dbReference>
<dbReference type="Proteomes" id="UP001198962">
    <property type="component" value="Unassembled WGS sequence"/>
</dbReference>
<feature type="domain" description="THIF-type NAD/FAD binding fold" evidence="1">
    <location>
        <begin position="26"/>
        <end position="219"/>
    </location>
</feature>
<name>A0AAE3ARR7_9FIRM</name>
<reference evidence="2" key="1">
    <citation type="submission" date="2021-10" db="EMBL/GenBank/DDBJ databases">
        <title>Anaerobic single-cell dispensing facilitates the cultivation of human gut bacteria.</title>
        <authorList>
            <person name="Afrizal A."/>
        </authorList>
    </citation>
    <scope>NUCLEOTIDE SEQUENCE</scope>
    <source>
        <strain evidence="2">CLA-AA-H274</strain>
    </source>
</reference>
<proteinExistence type="predicted"/>
<protein>
    <submittedName>
        <fullName evidence="2">Sulfur carrier protein ThiS adenylyltransferase ThiF</fullName>
    </submittedName>
</protein>
<evidence type="ECO:0000259" key="1">
    <source>
        <dbReference type="Pfam" id="PF00899"/>
    </source>
</evidence>
<dbReference type="GO" id="GO:0008641">
    <property type="term" value="F:ubiquitin-like modifier activating enzyme activity"/>
    <property type="evidence" value="ECO:0007669"/>
    <property type="project" value="InterPro"/>
</dbReference>
<dbReference type="GO" id="GO:0061504">
    <property type="term" value="P:cyclic threonylcarbamoyladenosine biosynthetic process"/>
    <property type="evidence" value="ECO:0007669"/>
    <property type="project" value="TreeGrafter"/>
</dbReference>
<keyword evidence="2" id="KW-0548">Nucleotidyltransferase</keyword>
<evidence type="ECO:0000313" key="2">
    <source>
        <dbReference type="EMBL" id="MCC2165475.1"/>
    </source>
</evidence>
<dbReference type="SUPFAM" id="SSF69572">
    <property type="entry name" value="Activating enzymes of the ubiquitin-like proteins"/>
    <property type="match status" value="1"/>
</dbReference>